<dbReference type="AlphaFoldDB" id="A0A3A4AUQ9"/>
<dbReference type="CDD" id="cd06170">
    <property type="entry name" value="LuxR_C_like"/>
    <property type="match status" value="1"/>
</dbReference>
<feature type="compositionally biased region" description="Low complexity" evidence="1">
    <location>
        <begin position="788"/>
        <end position="812"/>
    </location>
</feature>
<dbReference type="SMART" id="SM00421">
    <property type="entry name" value="HTH_LUXR"/>
    <property type="match status" value="1"/>
</dbReference>
<dbReference type="InterPro" id="IPR058852">
    <property type="entry name" value="HTH_77"/>
</dbReference>
<dbReference type="SUPFAM" id="SSF46894">
    <property type="entry name" value="C-terminal effector domain of the bipartite response regulators"/>
    <property type="match status" value="1"/>
</dbReference>
<dbReference type="GO" id="GO:0006355">
    <property type="term" value="P:regulation of DNA-templated transcription"/>
    <property type="evidence" value="ECO:0007669"/>
    <property type="project" value="InterPro"/>
</dbReference>
<gene>
    <name evidence="3" type="ORF">D5H75_12945</name>
</gene>
<dbReference type="InterPro" id="IPR019734">
    <property type="entry name" value="TPR_rpt"/>
</dbReference>
<dbReference type="Gene3D" id="1.10.10.10">
    <property type="entry name" value="Winged helix-like DNA-binding domain superfamily/Winged helix DNA-binding domain"/>
    <property type="match status" value="1"/>
</dbReference>
<dbReference type="Pfam" id="PF20703">
    <property type="entry name" value="nSTAND1"/>
    <property type="match status" value="1"/>
</dbReference>
<feature type="compositionally biased region" description="Low complexity" evidence="1">
    <location>
        <begin position="744"/>
        <end position="773"/>
    </location>
</feature>
<dbReference type="InterPro" id="IPR011990">
    <property type="entry name" value="TPR-like_helical_dom_sf"/>
</dbReference>
<dbReference type="PANTHER" id="PTHR47691">
    <property type="entry name" value="REGULATOR-RELATED"/>
    <property type="match status" value="1"/>
</dbReference>
<feature type="compositionally biased region" description="Gly residues" evidence="1">
    <location>
        <begin position="774"/>
        <end position="787"/>
    </location>
</feature>
<evidence type="ECO:0000313" key="3">
    <source>
        <dbReference type="EMBL" id="RJL32441.1"/>
    </source>
</evidence>
<dbReference type="PANTHER" id="PTHR47691:SF3">
    <property type="entry name" value="HTH-TYPE TRANSCRIPTIONAL REGULATOR RV0890C-RELATED"/>
    <property type="match status" value="1"/>
</dbReference>
<keyword evidence="4" id="KW-1185">Reference proteome</keyword>
<reference evidence="3 4" key="1">
    <citation type="submission" date="2018-09" db="EMBL/GenBank/DDBJ databases">
        <title>YIM 75507 draft genome.</title>
        <authorList>
            <person name="Tang S."/>
            <person name="Feng Y."/>
        </authorList>
    </citation>
    <scope>NUCLEOTIDE SEQUENCE [LARGE SCALE GENOMIC DNA]</scope>
    <source>
        <strain evidence="3 4">YIM 75507</strain>
    </source>
</reference>
<dbReference type="Gene3D" id="1.25.40.10">
    <property type="entry name" value="Tetratricopeptide repeat domain"/>
    <property type="match status" value="1"/>
</dbReference>
<dbReference type="InterPro" id="IPR036388">
    <property type="entry name" value="WH-like_DNA-bd_sf"/>
</dbReference>
<evidence type="ECO:0000313" key="4">
    <source>
        <dbReference type="Proteomes" id="UP000265768"/>
    </source>
</evidence>
<sequence>MEAAHNLPVELDSFVGRQADVHELTRLVTATRLVTLAGPGGIGKSRLASRVAAALAPEFPDGVRLVELTELTELTGPRRPAGTQAGRECSVTGRVARVLGVLEEPGRRMPDTLADAVGRRRMLLVLDNCESAIEECAAFAGHVLAACPRLRILATGREPLRVPGETIWRVPPLALPRPGEDPAECEAVRLFVERACAERPGFAVTDLDPVVRLCRMLDGMPLAIELAAAMTRVLSIEQIVTRMDDRFRLLSGGDRTAPARQRTLRATVDWSYELLGDGQRTLLHRLAVFTGGWTLEMAEAVCGGQGLWTEDVLGLLRDLVDKSLVTVDGEVAGEARYRMLETIREYAAERLSASGEREAVCRRHAEHMSRQAELTRRMLTPEPGRSWPEVRRRLALMDAAMADYWAAVARSWEAGEVVRALRMLVVMHRPLLASGRYDKAVEWLDRLLAADAADVPPCLRGDALVMRGALALAQGEHSRALEYGEAAAALCRASGNRPGQANAAVHLAMVDPARFGPGLDEAVRLARDLGDRWIEGIVLGARGSLALFAGRHREAQRTFETVYGLMSDCRNHYAMALSLIGLAQTAHARGSLEAAREHYETALRLLEGVDARSEVVRCLAGLGKIATERGDFAEARARLGESLRLSRDTGQRLGVARRLEAFALLACAEGDHRRSVRLAAASSALRRAAGSAPSSGAGARVENMLAPARARLGEAVVATLWAEGQAMTADQAIDHALEPAPEVAAHAARDASPAADAAAPPASPGATGPASGTAKGGSGTAGGGSGTARGANGPDAAGPADVPRPRVVPSAPESTLTPRELELVALVARGLSNRAIADELVISPATAARHVANILAKLGFSSRTQVAAWAVERGLAETRPR</sequence>
<dbReference type="Gene3D" id="3.40.50.300">
    <property type="entry name" value="P-loop containing nucleotide triphosphate hydrolases"/>
    <property type="match status" value="1"/>
</dbReference>
<dbReference type="EMBL" id="QZEY01000004">
    <property type="protein sequence ID" value="RJL32441.1"/>
    <property type="molecule type" value="Genomic_DNA"/>
</dbReference>
<dbReference type="Pfam" id="PF13424">
    <property type="entry name" value="TPR_12"/>
    <property type="match status" value="1"/>
</dbReference>
<evidence type="ECO:0000256" key="1">
    <source>
        <dbReference type="SAM" id="MobiDB-lite"/>
    </source>
</evidence>
<dbReference type="PRINTS" id="PR00364">
    <property type="entry name" value="DISEASERSIST"/>
</dbReference>
<dbReference type="InterPro" id="IPR049052">
    <property type="entry name" value="nSTAND1"/>
</dbReference>
<comment type="caution">
    <text evidence="3">The sequence shown here is derived from an EMBL/GenBank/DDBJ whole genome shotgun (WGS) entry which is preliminary data.</text>
</comment>
<evidence type="ECO:0000259" key="2">
    <source>
        <dbReference type="PROSITE" id="PS50043"/>
    </source>
</evidence>
<dbReference type="Pfam" id="PF25872">
    <property type="entry name" value="HTH_77"/>
    <property type="match status" value="1"/>
</dbReference>
<dbReference type="RefSeq" id="WP_119926689.1">
    <property type="nucleotide sequence ID" value="NZ_QZEY01000004.1"/>
</dbReference>
<dbReference type="PRINTS" id="PR00038">
    <property type="entry name" value="HTHLUXR"/>
</dbReference>
<dbReference type="OrthoDB" id="3194665at2"/>
<proteinExistence type="predicted"/>
<feature type="region of interest" description="Disordered" evidence="1">
    <location>
        <begin position="743"/>
        <end position="815"/>
    </location>
</feature>
<dbReference type="GO" id="GO:0003677">
    <property type="term" value="F:DNA binding"/>
    <property type="evidence" value="ECO:0007669"/>
    <property type="project" value="InterPro"/>
</dbReference>
<name>A0A3A4AUQ9_9ACTN</name>
<feature type="domain" description="HTH luxR-type" evidence="2">
    <location>
        <begin position="809"/>
        <end position="874"/>
    </location>
</feature>
<dbReference type="Pfam" id="PF00196">
    <property type="entry name" value="GerE"/>
    <property type="match status" value="1"/>
</dbReference>
<organism evidence="3 4">
    <name type="scientific">Bailinhaonella thermotolerans</name>
    <dbReference type="NCBI Taxonomy" id="1070861"/>
    <lineage>
        <taxon>Bacteria</taxon>
        <taxon>Bacillati</taxon>
        <taxon>Actinomycetota</taxon>
        <taxon>Actinomycetes</taxon>
        <taxon>Streptosporangiales</taxon>
        <taxon>Streptosporangiaceae</taxon>
        <taxon>Bailinhaonella</taxon>
    </lineage>
</organism>
<dbReference type="InterPro" id="IPR027417">
    <property type="entry name" value="P-loop_NTPase"/>
</dbReference>
<dbReference type="InterPro" id="IPR000792">
    <property type="entry name" value="Tscrpt_reg_LuxR_C"/>
</dbReference>
<dbReference type="SUPFAM" id="SSF48452">
    <property type="entry name" value="TPR-like"/>
    <property type="match status" value="2"/>
</dbReference>
<dbReference type="PROSITE" id="PS50043">
    <property type="entry name" value="HTH_LUXR_2"/>
    <property type="match status" value="1"/>
</dbReference>
<dbReference type="Proteomes" id="UP000265768">
    <property type="component" value="Unassembled WGS sequence"/>
</dbReference>
<dbReference type="InterPro" id="IPR016032">
    <property type="entry name" value="Sig_transdc_resp-reg_C-effctor"/>
</dbReference>
<dbReference type="SMART" id="SM00028">
    <property type="entry name" value="TPR"/>
    <property type="match status" value="3"/>
</dbReference>
<accession>A0A3A4AUQ9</accession>
<dbReference type="SUPFAM" id="SSF52540">
    <property type="entry name" value="P-loop containing nucleoside triphosphate hydrolases"/>
    <property type="match status" value="1"/>
</dbReference>
<protein>
    <recommendedName>
        <fullName evidence="2">HTH luxR-type domain-containing protein</fullName>
    </recommendedName>
</protein>